<reference evidence="4 5" key="1">
    <citation type="submission" date="2023-08" db="EMBL/GenBank/DDBJ databases">
        <title>Black Yeasts Isolated from many extreme environments.</title>
        <authorList>
            <person name="Coleine C."/>
            <person name="Stajich J.E."/>
            <person name="Selbmann L."/>
        </authorList>
    </citation>
    <scope>NUCLEOTIDE SEQUENCE [LARGE SCALE GENOMIC DNA]</scope>
    <source>
        <strain evidence="4 5">CCFEE 5792</strain>
    </source>
</reference>
<comment type="caution">
    <text evidence="4">The sequence shown here is derived from an EMBL/GenBank/DDBJ whole genome shotgun (WGS) entry which is preliminary data.</text>
</comment>
<keyword evidence="2" id="KW-1133">Transmembrane helix</keyword>
<evidence type="ECO:0000256" key="1">
    <source>
        <dbReference type="SAM" id="MobiDB-lite"/>
    </source>
</evidence>
<dbReference type="Proteomes" id="UP001358417">
    <property type="component" value="Unassembled WGS sequence"/>
</dbReference>
<evidence type="ECO:0008006" key="6">
    <source>
        <dbReference type="Google" id="ProtNLM"/>
    </source>
</evidence>
<dbReference type="GeneID" id="89977474"/>
<gene>
    <name evidence="4" type="ORF">LTR84_009315</name>
</gene>
<dbReference type="AlphaFoldDB" id="A0AAV9MUX6"/>
<proteinExistence type="predicted"/>
<evidence type="ECO:0000256" key="2">
    <source>
        <dbReference type="SAM" id="Phobius"/>
    </source>
</evidence>
<protein>
    <recommendedName>
        <fullName evidence="6">WSC domain-containing protein</fullName>
    </recommendedName>
</protein>
<keyword evidence="5" id="KW-1185">Reference proteome</keyword>
<sequence>MQTALPTLTFLLLLFLDVARAQNLVPTSSSANFPGCGVGCNLLLQAQNLCIPPAVAVTSQFTYENCFCQSSFLQGLYSSPDAVCTAECTIESDRVLLQKWFTGFCSAVGQGVDPLATTAGTPTTATQSVVVITVTSTNSASGATSTGTGSANTPAPKTQSWIEGHWKWILMLGILLVGLGLLTWLLIWLKRRHRRKVDERRAAMSGFPSETEKRAGARSATPDLWGPHQVFHSTPFPYSTDMLSKHMEQTRGYEYQDGQDMASGAVLGTPAGHREKRRSRRRRSRDRNEMGQMDERPPNSRRRSSKGKSTPLERIASNEPEIGPVDRSRSRSRRSRNPDSDLEGGSNPEHSRRLREVRGSRRNRNIDPP</sequence>
<feature type="compositionally biased region" description="Basic and acidic residues" evidence="1">
    <location>
        <begin position="286"/>
        <end position="298"/>
    </location>
</feature>
<accession>A0AAV9MUX6</accession>
<evidence type="ECO:0000313" key="5">
    <source>
        <dbReference type="Proteomes" id="UP001358417"/>
    </source>
</evidence>
<keyword evidence="3" id="KW-0732">Signal</keyword>
<keyword evidence="2" id="KW-0472">Membrane</keyword>
<dbReference type="EMBL" id="JAVRRD010000037">
    <property type="protein sequence ID" value="KAK5045451.1"/>
    <property type="molecule type" value="Genomic_DNA"/>
</dbReference>
<feature type="signal peptide" evidence="3">
    <location>
        <begin position="1"/>
        <end position="21"/>
    </location>
</feature>
<evidence type="ECO:0000256" key="3">
    <source>
        <dbReference type="SAM" id="SignalP"/>
    </source>
</evidence>
<dbReference type="RefSeq" id="XP_064701080.1">
    <property type="nucleotide sequence ID" value="XM_064852855.1"/>
</dbReference>
<evidence type="ECO:0000313" key="4">
    <source>
        <dbReference type="EMBL" id="KAK5045451.1"/>
    </source>
</evidence>
<feature type="region of interest" description="Disordered" evidence="1">
    <location>
        <begin position="198"/>
        <end position="228"/>
    </location>
</feature>
<feature type="compositionally biased region" description="Basic residues" evidence="1">
    <location>
        <begin position="274"/>
        <end position="285"/>
    </location>
</feature>
<keyword evidence="2" id="KW-0812">Transmembrane</keyword>
<feature type="transmembrane region" description="Helical" evidence="2">
    <location>
        <begin position="168"/>
        <end position="189"/>
    </location>
</feature>
<feature type="chain" id="PRO_5043418055" description="WSC domain-containing protein" evidence="3">
    <location>
        <begin position="22"/>
        <end position="369"/>
    </location>
</feature>
<organism evidence="4 5">
    <name type="scientific">Exophiala bonariae</name>
    <dbReference type="NCBI Taxonomy" id="1690606"/>
    <lineage>
        <taxon>Eukaryota</taxon>
        <taxon>Fungi</taxon>
        <taxon>Dikarya</taxon>
        <taxon>Ascomycota</taxon>
        <taxon>Pezizomycotina</taxon>
        <taxon>Eurotiomycetes</taxon>
        <taxon>Chaetothyriomycetidae</taxon>
        <taxon>Chaetothyriales</taxon>
        <taxon>Herpotrichiellaceae</taxon>
        <taxon>Exophiala</taxon>
    </lineage>
</organism>
<feature type="region of interest" description="Disordered" evidence="1">
    <location>
        <begin position="262"/>
        <end position="369"/>
    </location>
</feature>
<name>A0AAV9MUX6_9EURO</name>
<feature type="compositionally biased region" description="Basic and acidic residues" evidence="1">
    <location>
        <begin position="349"/>
        <end position="359"/>
    </location>
</feature>